<accession>A0A0H3AGI3</accession>
<keyword evidence="1" id="KW-0812">Transmembrane</keyword>
<dbReference type="Proteomes" id="UP000000249">
    <property type="component" value="Chromosome 2"/>
</dbReference>
<dbReference type="AlphaFoldDB" id="A0A0H3AGI3"/>
<evidence type="ECO:0000313" key="3">
    <source>
        <dbReference type="Proteomes" id="UP000000249"/>
    </source>
</evidence>
<proteinExistence type="predicted"/>
<evidence type="ECO:0000256" key="1">
    <source>
        <dbReference type="SAM" id="Phobius"/>
    </source>
</evidence>
<name>A0A0H3AGI3_VIBC3</name>
<feature type="transmembrane region" description="Helical" evidence="1">
    <location>
        <begin position="38"/>
        <end position="55"/>
    </location>
</feature>
<dbReference type="KEGG" id="vcr:VC395_A0998"/>
<sequence length="57" mass="6483">MGKDSGISQSNKNRNKYHNDLINLFLNRQLSILKKKKKAAGTVLSYGFFIVYSAFNT</sequence>
<keyword evidence="1" id="KW-0472">Membrane</keyword>
<dbReference type="KEGG" id="vco:VC0395_0266"/>
<evidence type="ECO:0000313" key="2">
    <source>
        <dbReference type="EMBL" id="ABQ19033.1"/>
    </source>
</evidence>
<organism evidence="2 3">
    <name type="scientific">Vibrio cholerae serotype O1 (strain ATCC 39541 / Classical Ogawa 395 / O395)</name>
    <dbReference type="NCBI Taxonomy" id="345073"/>
    <lineage>
        <taxon>Bacteria</taxon>
        <taxon>Pseudomonadati</taxon>
        <taxon>Pseudomonadota</taxon>
        <taxon>Gammaproteobacteria</taxon>
        <taxon>Vibrionales</taxon>
        <taxon>Vibrionaceae</taxon>
        <taxon>Vibrio</taxon>
    </lineage>
</organism>
<protein>
    <submittedName>
        <fullName evidence="2">Uncharacterized protein</fullName>
    </submittedName>
</protein>
<gene>
    <name evidence="2" type="ordered locus">VC0395_0266</name>
</gene>
<keyword evidence="1" id="KW-1133">Transmembrane helix</keyword>
<reference evidence="2 3" key="1">
    <citation type="submission" date="2007-03" db="EMBL/GenBank/DDBJ databases">
        <authorList>
            <person name="Heidelberg J."/>
        </authorList>
    </citation>
    <scope>NUCLEOTIDE SEQUENCE [LARGE SCALE GENOMIC DNA]</scope>
    <source>
        <strain evidence="3">ATCC 39541 / Classical Ogawa 395 / O395</strain>
    </source>
</reference>
<dbReference type="PATRIC" id="fig|345073.21.peg.3721"/>
<dbReference type="EMBL" id="CP000626">
    <property type="protein sequence ID" value="ABQ19033.1"/>
    <property type="molecule type" value="Genomic_DNA"/>
</dbReference>